<comment type="subcellular location">
    <subcellularLocation>
        <location evidence="5">Secreted</location>
    </subcellularLocation>
    <subcellularLocation>
        <location evidence="5">Bacterial flagellum</location>
    </subcellularLocation>
</comment>
<evidence type="ECO:0000256" key="5">
    <source>
        <dbReference type="RuleBase" id="RU362066"/>
    </source>
</evidence>
<comment type="subunit">
    <text evidence="2 5">Homopentamer.</text>
</comment>
<dbReference type="GO" id="GO:0009421">
    <property type="term" value="C:bacterial-type flagellum filament cap"/>
    <property type="evidence" value="ECO:0007669"/>
    <property type="project" value="InterPro"/>
</dbReference>
<comment type="similarity">
    <text evidence="1 5">Belongs to the FliD family.</text>
</comment>
<reference evidence="8 9" key="1">
    <citation type="submission" date="2019-10" db="EMBL/GenBank/DDBJ databases">
        <title>Comparative genomics of sulfur disproportionating microorganisms.</title>
        <authorList>
            <person name="Ward L.M."/>
            <person name="Bertran E."/>
            <person name="Johnston D."/>
        </authorList>
    </citation>
    <scope>NUCLEOTIDE SEQUENCE [LARGE SCALE GENOMIC DNA]</scope>
    <source>
        <strain evidence="8 9">DSM 14055</strain>
    </source>
</reference>
<dbReference type="GO" id="GO:0071973">
    <property type="term" value="P:bacterial-type flagellum-dependent cell motility"/>
    <property type="evidence" value="ECO:0007669"/>
    <property type="project" value="TreeGrafter"/>
</dbReference>
<dbReference type="InterPro" id="IPR003481">
    <property type="entry name" value="FliD_N"/>
</dbReference>
<dbReference type="Pfam" id="PF02465">
    <property type="entry name" value="FliD_N"/>
    <property type="match status" value="1"/>
</dbReference>
<dbReference type="OrthoDB" id="9776025at2"/>
<keyword evidence="4 5" id="KW-0975">Bacterial flagellum</keyword>
<keyword evidence="8" id="KW-0969">Cilium</keyword>
<evidence type="ECO:0000313" key="9">
    <source>
        <dbReference type="Proteomes" id="UP000441717"/>
    </source>
</evidence>
<evidence type="ECO:0000256" key="2">
    <source>
        <dbReference type="ARBA" id="ARBA00011255"/>
    </source>
</evidence>
<dbReference type="Pfam" id="PF07195">
    <property type="entry name" value="FliD_C"/>
    <property type="match status" value="1"/>
</dbReference>
<comment type="caution">
    <text evidence="8">The sequence shown here is derived from an EMBL/GenBank/DDBJ whole genome shotgun (WGS) entry which is preliminary data.</text>
</comment>
<keyword evidence="5" id="KW-0964">Secreted</keyword>
<evidence type="ECO:0000256" key="4">
    <source>
        <dbReference type="ARBA" id="ARBA00023143"/>
    </source>
</evidence>
<dbReference type="GO" id="GO:0005576">
    <property type="term" value="C:extracellular region"/>
    <property type="evidence" value="ECO:0007669"/>
    <property type="project" value="UniProtKB-SubCell"/>
</dbReference>
<feature type="domain" description="Flagellar hook-associated protein 2 C-terminal" evidence="7">
    <location>
        <begin position="233"/>
        <end position="507"/>
    </location>
</feature>
<keyword evidence="8" id="KW-0282">Flagellum</keyword>
<dbReference type="GO" id="GO:0009424">
    <property type="term" value="C:bacterial-type flagellum hook"/>
    <property type="evidence" value="ECO:0007669"/>
    <property type="project" value="UniProtKB-UniRule"/>
</dbReference>
<gene>
    <name evidence="8" type="primary">fliD</name>
    <name evidence="8" type="ORF">GFC01_04130</name>
</gene>
<comment type="function">
    <text evidence="5">Required for morphogenesis and for the elongation of the flagellar filament by facilitating polymerization of the flagellin monomers at the tip of growing filament. Forms a capping structure, which prevents flagellin subunits (transported through the central channel of the flagellum) from leaking out without polymerization at the distal end.</text>
</comment>
<evidence type="ECO:0000259" key="6">
    <source>
        <dbReference type="Pfam" id="PF02465"/>
    </source>
</evidence>
<dbReference type="InterPro" id="IPR040026">
    <property type="entry name" value="FliD"/>
</dbReference>
<evidence type="ECO:0000259" key="7">
    <source>
        <dbReference type="Pfam" id="PF07195"/>
    </source>
</evidence>
<protein>
    <recommendedName>
        <fullName evidence="5">Flagellar hook-associated protein 2</fullName>
        <shortName evidence="5">HAP2</shortName>
    </recommendedName>
    <alternativeName>
        <fullName evidence="5">Flagellar cap protein</fullName>
    </alternativeName>
</protein>
<proteinExistence type="inferred from homology"/>
<dbReference type="PANTHER" id="PTHR30288">
    <property type="entry name" value="FLAGELLAR CAP/ASSEMBLY PROTEIN FLID"/>
    <property type="match status" value="1"/>
</dbReference>
<feature type="domain" description="Flagellar hook-associated protein 2 N-terminal" evidence="6">
    <location>
        <begin position="16"/>
        <end position="111"/>
    </location>
</feature>
<keyword evidence="8" id="KW-0966">Cell projection</keyword>
<sequence>MSSYFNPVNRMTGLASGLDTKSMVEDLMKAARMPLDRMLQNQQLLKWQQEDYRAINTTLTNLRTNYGLPMELQATFTVKKATSSDETAVTAAVGANAPTGTYQVAVSQLAQVGSLVSTQSLGAGFDPDAKMSDTTKSFGLTAPTSFTISTYKADGTVDQNITINVSPDQTLNQLLADIGTKTGGRLTAFYEASTQKVVISTTKTGYYYENKFTFTGSFLSDKLKITTPADLTGQDAVLTLNGLSITQHENTFTLNGVTFTLKKTIPSTSPVLITVQTDTDAIVQKIKDFIQQYNDALNQINSKLKEERYRDYLPLTEDQKKDMSEEEIKNWEQKARSGLLQNDPLLQNMVYDLRTAITGVVDGLNASMNALADIGITEGYMLDDQGKIILGAYTDGGKLYLNENILREAVNRDPEGVMNLFTRTGATDKEKGIGVRFYEALGRAVNRLTDEAGAPSSFSLVDNSFLSTSIREMQDRIDRENERLARLESRYWEQFTLMEQYIAQMNSQSTWLAQQFNMYGGR</sequence>
<evidence type="ECO:0000313" key="8">
    <source>
        <dbReference type="EMBL" id="MQL51463.1"/>
    </source>
</evidence>
<name>A0A6N7IPD5_9FIRM</name>
<organism evidence="8 9">
    <name type="scientific">Desulfofundulus thermobenzoicus</name>
    <dbReference type="NCBI Taxonomy" id="29376"/>
    <lineage>
        <taxon>Bacteria</taxon>
        <taxon>Bacillati</taxon>
        <taxon>Bacillota</taxon>
        <taxon>Clostridia</taxon>
        <taxon>Eubacteriales</taxon>
        <taxon>Peptococcaceae</taxon>
        <taxon>Desulfofundulus</taxon>
    </lineage>
</organism>
<dbReference type="Proteomes" id="UP000441717">
    <property type="component" value="Unassembled WGS sequence"/>
</dbReference>
<dbReference type="InterPro" id="IPR010809">
    <property type="entry name" value="FliD_C"/>
</dbReference>
<dbReference type="AlphaFoldDB" id="A0A6N7IPD5"/>
<dbReference type="EMBL" id="WHYR01000007">
    <property type="protein sequence ID" value="MQL51463.1"/>
    <property type="molecule type" value="Genomic_DNA"/>
</dbReference>
<accession>A0A6N7IPD5</accession>
<evidence type="ECO:0000256" key="1">
    <source>
        <dbReference type="ARBA" id="ARBA00009764"/>
    </source>
</evidence>
<dbReference type="GO" id="GO:0007155">
    <property type="term" value="P:cell adhesion"/>
    <property type="evidence" value="ECO:0007669"/>
    <property type="project" value="InterPro"/>
</dbReference>
<evidence type="ECO:0000256" key="3">
    <source>
        <dbReference type="ARBA" id="ARBA00023054"/>
    </source>
</evidence>
<keyword evidence="3" id="KW-0175">Coiled coil</keyword>
<keyword evidence="9" id="KW-1185">Reference proteome</keyword>
<dbReference type="PANTHER" id="PTHR30288:SF0">
    <property type="entry name" value="FLAGELLAR HOOK-ASSOCIATED PROTEIN 2"/>
    <property type="match status" value="1"/>
</dbReference>
<dbReference type="RefSeq" id="WP_152945390.1">
    <property type="nucleotide sequence ID" value="NZ_WHYR01000007.1"/>
</dbReference>